<dbReference type="Proteomes" id="UP000027986">
    <property type="component" value="Chromosome"/>
</dbReference>
<dbReference type="EMBL" id="CP008889">
    <property type="protein sequence ID" value="AIF41732.1"/>
    <property type="molecule type" value="Genomic_DNA"/>
</dbReference>
<reference evidence="1 2" key="1">
    <citation type="submission" date="2014-07" db="EMBL/GenBank/DDBJ databases">
        <title>Genome Sequencing of Dermacoccus nishinomiyaensis.</title>
        <authorList>
            <person name="Hong K.W."/>
            <person name="Chan K.G."/>
        </authorList>
    </citation>
    <scope>NUCLEOTIDE SEQUENCE [LARGE SCALE GENOMIC DNA]</scope>
    <source>
        <strain evidence="1 2">M25</strain>
    </source>
</reference>
<dbReference type="HOGENOM" id="CLU_1746655_0_0_11"/>
<sequence>MLGACAGLTLTLGACGNSGDDPSVQVSQSSSASGKPGATLALRKACISSNSQVVSANAAWNDAVDSHKDADLQKATKTMGSLADSLRSDGKQSGDSSFKKKADAAAAQVDALKKAEKPAKTVDTTSYNSAVEDLTSYCSTMFPQASKSA</sequence>
<name>A0A075JK69_9MICO</name>
<accession>A0A075JK69</accession>
<gene>
    <name evidence="1" type="ORF">HX89_13250</name>
</gene>
<evidence type="ECO:0000313" key="1">
    <source>
        <dbReference type="EMBL" id="AIF41732.1"/>
    </source>
</evidence>
<protein>
    <submittedName>
        <fullName evidence="1">Uncharacterized protein</fullName>
    </submittedName>
</protein>
<dbReference type="AlphaFoldDB" id="A0A075JK69"/>
<keyword evidence="2" id="KW-1185">Reference proteome</keyword>
<proteinExistence type="predicted"/>
<dbReference type="KEGG" id="dni:HX89_13250"/>
<evidence type="ECO:0000313" key="2">
    <source>
        <dbReference type="Proteomes" id="UP000027986"/>
    </source>
</evidence>
<organism evidence="1 2">
    <name type="scientific">Dermacoccus nishinomiyaensis</name>
    <dbReference type="NCBI Taxonomy" id="1274"/>
    <lineage>
        <taxon>Bacteria</taxon>
        <taxon>Bacillati</taxon>
        <taxon>Actinomycetota</taxon>
        <taxon>Actinomycetes</taxon>
        <taxon>Micrococcales</taxon>
        <taxon>Dermacoccaceae</taxon>
        <taxon>Dermacoccus</taxon>
    </lineage>
</organism>